<dbReference type="AlphaFoldDB" id="A0A6G0VNR0"/>
<organism evidence="1 2">
    <name type="scientific">Aphis craccivora</name>
    <name type="common">Cowpea aphid</name>
    <dbReference type="NCBI Taxonomy" id="307492"/>
    <lineage>
        <taxon>Eukaryota</taxon>
        <taxon>Metazoa</taxon>
        <taxon>Ecdysozoa</taxon>
        <taxon>Arthropoda</taxon>
        <taxon>Hexapoda</taxon>
        <taxon>Insecta</taxon>
        <taxon>Pterygota</taxon>
        <taxon>Neoptera</taxon>
        <taxon>Paraneoptera</taxon>
        <taxon>Hemiptera</taxon>
        <taxon>Sternorrhyncha</taxon>
        <taxon>Aphidomorpha</taxon>
        <taxon>Aphidoidea</taxon>
        <taxon>Aphididae</taxon>
        <taxon>Aphidini</taxon>
        <taxon>Aphis</taxon>
        <taxon>Aphis</taxon>
    </lineage>
</organism>
<reference evidence="1 2" key="1">
    <citation type="submission" date="2019-08" db="EMBL/GenBank/DDBJ databases">
        <title>Whole genome of Aphis craccivora.</title>
        <authorList>
            <person name="Voronova N.V."/>
            <person name="Shulinski R.S."/>
            <person name="Bandarenka Y.V."/>
            <person name="Zhorov D.G."/>
            <person name="Warner D."/>
        </authorList>
    </citation>
    <scope>NUCLEOTIDE SEQUENCE [LARGE SCALE GENOMIC DNA]</scope>
    <source>
        <strain evidence="1">180601</strain>
        <tissue evidence="1">Whole Body</tissue>
    </source>
</reference>
<protein>
    <submittedName>
        <fullName evidence="1">Uncharacterized protein</fullName>
    </submittedName>
</protein>
<gene>
    <name evidence="1" type="ORF">FWK35_00038179</name>
</gene>
<keyword evidence="2" id="KW-1185">Reference proteome</keyword>
<proteinExistence type="predicted"/>
<comment type="caution">
    <text evidence="1">The sequence shown here is derived from an EMBL/GenBank/DDBJ whole genome shotgun (WGS) entry which is preliminary data.</text>
</comment>
<accession>A0A6G0VNR0</accession>
<evidence type="ECO:0000313" key="1">
    <source>
        <dbReference type="EMBL" id="KAF0703304.1"/>
    </source>
</evidence>
<sequence length="616" mass="70144">TVVVGHTKEKRYINGEDKLLTVPIHGHILSMKKNLKAFFELTNVLKVATEFMHDSSLYNNTLTSFLDGSTWKDMKLKFSEKIVLPLFLYYDDAEMGNPLGSHSGIHKIGCIYYTVAALPPEYLSSLNNIFTAFLFHTSDRGTTKVPNKIMFSRLINELIDLQTNGISVCVDNAYTTIYFALGLVLGDNLGLNSILGFVESFSANYYCRICRSPKPELQKMLRESFQSLRNENNYEMDINTINATDKGLNERCIFHDVPNFHAVRNIVCDFMHDIPEGVARYDMAIIVQNLIINKYFTLDQLNSRIVLYQYGMTENKNCPPKINQSHLNNGSIIMSASEMLCLVRNFGLIVGELIPKSSKNWKLYILLRKIVDLCCARSIQPECSKLLDSLVSEHNRLYMELSNKTLKPKFHLLTHYGRLLLKNGPIKLTSSIRFEAKHKVLKSIANSVPCRINLGHTLTFKLQLQTVSRLLSKSGLDQDLQLGMGTNRIPATELPYSFISKLPNEFLSSVFNASWLQYKGQLYKKGMLMVINYNLCGCTFGKVMYMFSSKSKIPYFVLNRLITIGFDSHYYAYEIIKNENCSELEGFYINELPDSTPTVARILGNGKMYATLKYAL</sequence>
<evidence type="ECO:0000313" key="2">
    <source>
        <dbReference type="Proteomes" id="UP000478052"/>
    </source>
</evidence>
<dbReference type="EMBL" id="VUJU01013951">
    <property type="protein sequence ID" value="KAF0703304.1"/>
    <property type="molecule type" value="Genomic_DNA"/>
</dbReference>
<feature type="non-terminal residue" evidence="1">
    <location>
        <position position="1"/>
    </location>
</feature>
<dbReference type="OrthoDB" id="6598281at2759"/>
<name>A0A6G0VNR0_APHCR</name>
<dbReference type="Proteomes" id="UP000478052">
    <property type="component" value="Unassembled WGS sequence"/>
</dbReference>